<evidence type="ECO:0000256" key="11">
    <source>
        <dbReference type="ARBA" id="ARBA00022842"/>
    </source>
</evidence>
<feature type="transmembrane region" description="Helical" evidence="19">
    <location>
        <begin position="1174"/>
        <end position="1196"/>
    </location>
</feature>
<dbReference type="GO" id="GO:0016887">
    <property type="term" value="F:ATP hydrolysis activity"/>
    <property type="evidence" value="ECO:0007669"/>
    <property type="project" value="InterPro"/>
</dbReference>
<dbReference type="SFLD" id="SFLDF00027">
    <property type="entry name" value="p-type_atpase"/>
    <property type="match status" value="2"/>
</dbReference>
<dbReference type="Gene3D" id="3.40.50.1000">
    <property type="entry name" value="HAD superfamily/HAD-like"/>
    <property type="match status" value="2"/>
</dbReference>
<dbReference type="Pfam" id="PF00122">
    <property type="entry name" value="E1-E2_ATPase"/>
    <property type="match status" value="2"/>
</dbReference>
<evidence type="ECO:0000313" key="26">
    <source>
        <dbReference type="Proteomes" id="UP000237481"/>
    </source>
</evidence>
<dbReference type="CDD" id="cd02081">
    <property type="entry name" value="P-type_ATPase_Ca_PMCA-like"/>
    <property type="match status" value="1"/>
</dbReference>
<evidence type="ECO:0000259" key="23">
    <source>
        <dbReference type="Pfam" id="PF00690"/>
    </source>
</evidence>
<evidence type="ECO:0000256" key="2">
    <source>
        <dbReference type="ARBA" id="ARBA00008170"/>
    </source>
</evidence>
<feature type="transmembrane region" description="Helical" evidence="19">
    <location>
        <begin position="2340"/>
        <end position="2361"/>
    </location>
</feature>
<keyword evidence="8 19" id="KW-0547">Nucleotide-binding</keyword>
<protein>
    <recommendedName>
        <fullName evidence="19">Calcium-transporting ATPase</fullName>
        <ecNumber evidence="19">7.2.2.10</ecNumber>
    </recommendedName>
</protein>
<gene>
    <name evidence="25" type="ORF">TPAR_00061</name>
</gene>
<dbReference type="InterPro" id="IPR008250">
    <property type="entry name" value="ATPase_P-typ_transduc_dom_A_sf"/>
</dbReference>
<evidence type="ECO:0000256" key="16">
    <source>
        <dbReference type="ARBA" id="ARBA00038148"/>
    </source>
</evidence>
<dbReference type="InterPro" id="IPR018303">
    <property type="entry name" value="ATPase_P-typ_P_site"/>
</dbReference>
<keyword evidence="26" id="KW-1185">Reference proteome</keyword>
<feature type="transmembrane region" description="Helical" evidence="19">
    <location>
        <begin position="1354"/>
        <end position="1376"/>
    </location>
</feature>
<feature type="transmembrane region" description="Helical" evidence="19">
    <location>
        <begin position="1839"/>
        <end position="1860"/>
    </location>
</feature>
<dbReference type="InterPro" id="IPR059000">
    <property type="entry name" value="ATPase_P-type_domA"/>
</dbReference>
<feature type="transmembrane region" description="Helical" evidence="19">
    <location>
        <begin position="1216"/>
        <end position="1235"/>
    </location>
</feature>
<dbReference type="SFLD" id="SFLDG00002">
    <property type="entry name" value="C1.7:_P-type_atpase_like"/>
    <property type="match status" value="2"/>
</dbReference>
<dbReference type="Gene3D" id="2.70.150.10">
    <property type="entry name" value="Calcium-transporting ATPase, cytoplasmic transduction domain A"/>
    <property type="match status" value="2"/>
</dbReference>
<dbReference type="STRING" id="94208.A0A2S4LBC4"/>
<dbReference type="Pfam" id="PF00690">
    <property type="entry name" value="Cation_ATPase_N"/>
    <property type="match status" value="1"/>
</dbReference>
<dbReference type="EC" id="7.2.2.10" evidence="19"/>
<keyword evidence="12" id="KW-1278">Translocase</keyword>
<evidence type="ECO:0000256" key="3">
    <source>
        <dbReference type="ARBA" id="ARBA00022448"/>
    </source>
</evidence>
<dbReference type="SUPFAM" id="SSF81665">
    <property type="entry name" value="Calcium ATPase, transmembrane domain M"/>
    <property type="match status" value="2"/>
</dbReference>
<dbReference type="OrthoDB" id="3352408at2759"/>
<dbReference type="GO" id="GO:0005524">
    <property type="term" value="F:ATP binding"/>
    <property type="evidence" value="ECO:0007669"/>
    <property type="project" value="UniProtKB-KW"/>
</dbReference>
<dbReference type="InterPro" id="IPR004014">
    <property type="entry name" value="ATPase_P-typ_cation-transptr_N"/>
</dbReference>
<keyword evidence="15 19" id="KW-0472">Membrane</keyword>
<evidence type="ECO:0000256" key="4">
    <source>
        <dbReference type="ARBA" id="ARBA00022554"/>
    </source>
</evidence>
<dbReference type="FunFam" id="3.40.50.1000:FF:000028">
    <property type="entry name" value="Calcium-transporting P-type ATPase, putative"/>
    <property type="match status" value="1"/>
</dbReference>
<dbReference type="Gene3D" id="1.20.1420.30">
    <property type="entry name" value="NCX, central ion-binding region"/>
    <property type="match status" value="1"/>
</dbReference>
<feature type="transmembrane region" description="Helical" evidence="19">
    <location>
        <begin position="1145"/>
        <end position="1162"/>
    </location>
</feature>
<keyword evidence="6 19" id="KW-0812">Transmembrane</keyword>
<dbReference type="NCBIfam" id="TIGR01494">
    <property type="entry name" value="ATPase_P-type"/>
    <property type="match status" value="3"/>
</dbReference>
<comment type="subcellular location">
    <subcellularLocation>
        <location evidence="19">Membrane</location>
        <topology evidence="19">Multi-pass membrane protein</topology>
    </subcellularLocation>
    <subcellularLocation>
        <location evidence="1">Vacuole membrane</location>
        <topology evidence="1">Multi-pass membrane protein</topology>
    </subcellularLocation>
</comment>
<feature type="domain" description="P-type ATPase A" evidence="21">
    <location>
        <begin position="1703"/>
        <end position="1815"/>
    </location>
</feature>
<feature type="compositionally biased region" description="Polar residues" evidence="20">
    <location>
        <begin position="1963"/>
        <end position="1974"/>
    </location>
</feature>
<dbReference type="GO" id="GO:0046872">
    <property type="term" value="F:metal ion binding"/>
    <property type="evidence" value="ECO:0007669"/>
    <property type="project" value="UniProtKB-KW"/>
</dbReference>
<dbReference type="Pfam" id="PF00689">
    <property type="entry name" value="Cation_ATPase_C"/>
    <property type="match status" value="2"/>
</dbReference>
<feature type="transmembrane region" description="Helical" evidence="19">
    <location>
        <begin position="163"/>
        <end position="183"/>
    </location>
</feature>
<feature type="transmembrane region" description="Helical" evidence="19">
    <location>
        <begin position="2373"/>
        <end position="2390"/>
    </location>
</feature>
<feature type="transmembrane region" description="Helical" evidence="19">
    <location>
        <begin position="339"/>
        <end position="360"/>
    </location>
</feature>
<dbReference type="EMBL" id="PKSG01000005">
    <property type="protein sequence ID" value="POR39743.1"/>
    <property type="molecule type" value="Genomic_DNA"/>
</dbReference>
<dbReference type="FunFam" id="2.70.150.10:FF:000028">
    <property type="entry name" value="Calcium-transporting ATPase"/>
    <property type="match status" value="2"/>
</dbReference>
<dbReference type="Gene3D" id="1.20.1110.10">
    <property type="entry name" value="Calcium-transporting ATPase, transmembrane domain"/>
    <property type="match status" value="2"/>
</dbReference>
<feature type="transmembrane region" description="Helical" evidence="19">
    <location>
        <begin position="1311"/>
        <end position="1333"/>
    </location>
</feature>
<reference evidence="25 26" key="1">
    <citation type="submission" date="2018-01" db="EMBL/GenBank/DDBJ databases">
        <title>Harnessing the power of phylogenomics to disentangle the directionality and signatures of interkingdom host jumping in the parasitic fungal genus Tolypocladium.</title>
        <authorList>
            <person name="Quandt C.A."/>
            <person name="Patterson W."/>
            <person name="Spatafora J.W."/>
        </authorList>
    </citation>
    <scope>NUCLEOTIDE SEQUENCE [LARGE SCALE GENOMIC DNA]</scope>
    <source>
        <strain evidence="25 26">NRBC 100945</strain>
    </source>
</reference>
<comment type="catalytic activity">
    <reaction evidence="17 19">
        <text>Ca(2+)(in) + ATP + H2O = Ca(2+)(out) + ADP + phosphate + H(+)</text>
        <dbReference type="Rhea" id="RHEA:18105"/>
        <dbReference type="ChEBI" id="CHEBI:15377"/>
        <dbReference type="ChEBI" id="CHEBI:15378"/>
        <dbReference type="ChEBI" id="CHEBI:29108"/>
        <dbReference type="ChEBI" id="CHEBI:30616"/>
        <dbReference type="ChEBI" id="CHEBI:43474"/>
        <dbReference type="ChEBI" id="CHEBI:456216"/>
        <dbReference type="EC" id="7.2.2.10"/>
    </reaction>
</comment>
<keyword evidence="10 19" id="KW-0067">ATP-binding</keyword>
<evidence type="ECO:0000256" key="17">
    <source>
        <dbReference type="ARBA" id="ARBA00048694"/>
    </source>
</evidence>
<feature type="transmembrane region" description="Helical" evidence="19">
    <location>
        <begin position="980"/>
        <end position="1006"/>
    </location>
</feature>
<dbReference type="SUPFAM" id="SSF56784">
    <property type="entry name" value="HAD-like"/>
    <property type="match status" value="2"/>
</dbReference>
<feature type="transmembrane region" description="Helical" evidence="19">
    <location>
        <begin position="1113"/>
        <end position="1133"/>
    </location>
</feature>
<dbReference type="NCBIfam" id="TIGR01517">
    <property type="entry name" value="ATPase-IIB_Ca"/>
    <property type="match status" value="2"/>
</dbReference>
<feature type="transmembrane region" description="Helical" evidence="19">
    <location>
        <begin position="1880"/>
        <end position="1908"/>
    </location>
</feature>
<dbReference type="GO" id="GO:0006874">
    <property type="term" value="P:intracellular calcium ion homeostasis"/>
    <property type="evidence" value="ECO:0007669"/>
    <property type="project" value="UniProtKB-ARBA"/>
</dbReference>
<dbReference type="InterPro" id="IPR023214">
    <property type="entry name" value="HAD_sf"/>
</dbReference>
<dbReference type="FunFam" id="3.40.50.1000:FF:000018">
    <property type="entry name" value="Calcium-transporting ATPase"/>
    <property type="match status" value="1"/>
</dbReference>
<dbReference type="InterPro" id="IPR004837">
    <property type="entry name" value="NaCa_Exmemb"/>
</dbReference>
<dbReference type="InterPro" id="IPR044492">
    <property type="entry name" value="P_typ_ATPase_HD_dom"/>
</dbReference>
<feature type="domain" description="P-type ATPase A" evidence="21">
    <location>
        <begin position="199"/>
        <end position="319"/>
    </location>
</feature>
<feature type="region of interest" description="Disordered" evidence="20">
    <location>
        <begin position="2615"/>
        <end position="2643"/>
    </location>
</feature>
<dbReference type="Proteomes" id="UP000237481">
    <property type="component" value="Unassembled WGS sequence"/>
</dbReference>
<evidence type="ECO:0000256" key="19">
    <source>
        <dbReference type="RuleBase" id="RU361146"/>
    </source>
</evidence>
<evidence type="ECO:0000256" key="1">
    <source>
        <dbReference type="ARBA" id="ARBA00004128"/>
    </source>
</evidence>
<feature type="transmembrane region" description="Helical" evidence="19">
    <location>
        <begin position="2489"/>
        <end position="2510"/>
    </location>
</feature>
<dbReference type="InterPro" id="IPR023298">
    <property type="entry name" value="ATPase_P-typ_TM_dom_sf"/>
</dbReference>
<dbReference type="GO" id="GO:0005886">
    <property type="term" value="C:plasma membrane"/>
    <property type="evidence" value="ECO:0007669"/>
    <property type="project" value="TreeGrafter"/>
</dbReference>
<evidence type="ECO:0000259" key="22">
    <source>
        <dbReference type="Pfam" id="PF00689"/>
    </source>
</evidence>
<feature type="transmembrane region" description="Helical" evidence="19">
    <location>
        <begin position="1634"/>
        <end position="1651"/>
    </location>
</feature>
<evidence type="ECO:0000313" key="25">
    <source>
        <dbReference type="EMBL" id="POR39743.1"/>
    </source>
</evidence>
<keyword evidence="7" id="KW-0479">Metal-binding</keyword>
<dbReference type="SUPFAM" id="SSF81653">
    <property type="entry name" value="Calcium ATPase, transduction domain A"/>
    <property type="match status" value="2"/>
</dbReference>
<feature type="transmembrane region" description="Helical" evidence="19">
    <location>
        <begin position="1079"/>
        <end position="1101"/>
    </location>
</feature>
<comment type="similarity">
    <text evidence="2">Belongs to the Ca(2+):cation antiporter (CaCA) (TC 2.A.19) family.</text>
</comment>
<evidence type="ECO:0000256" key="14">
    <source>
        <dbReference type="ARBA" id="ARBA00023065"/>
    </source>
</evidence>
<feature type="transmembrane region" description="Helical" evidence="19">
    <location>
        <begin position="130"/>
        <end position="151"/>
    </location>
</feature>
<keyword evidence="11" id="KW-0460">Magnesium</keyword>
<feature type="domain" description="Cation-transporting P-type ATPase C-terminal" evidence="22">
    <location>
        <begin position="2367"/>
        <end position="2541"/>
    </location>
</feature>
<evidence type="ECO:0000256" key="7">
    <source>
        <dbReference type="ARBA" id="ARBA00022723"/>
    </source>
</evidence>
<comment type="caution">
    <text evidence="25">The sequence shown here is derived from an EMBL/GenBank/DDBJ whole genome shotgun (WGS) entry which is preliminary data.</text>
</comment>
<keyword evidence="9 19" id="KW-0106">Calcium</keyword>
<dbReference type="PRINTS" id="PR00119">
    <property type="entry name" value="CATATPASE"/>
</dbReference>
<comment type="similarity">
    <text evidence="16 19">Belongs to the cation transport ATPase (P-type) (TC 3.A.3) family.</text>
</comment>
<accession>A0A2S4LBC4</accession>
<evidence type="ECO:0000256" key="20">
    <source>
        <dbReference type="SAM" id="MobiDB-lite"/>
    </source>
</evidence>
<dbReference type="GO" id="GO:0005774">
    <property type="term" value="C:vacuolar membrane"/>
    <property type="evidence" value="ECO:0007669"/>
    <property type="project" value="UniProtKB-SubCell"/>
</dbReference>
<organism evidence="25 26">
    <name type="scientific">Tolypocladium paradoxum</name>
    <dbReference type="NCBI Taxonomy" id="94208"/>
    <lineage>
        <taxon>Eukaryota</taxon>
        <taxon>Fungi</taxon>
        <taxon>Dikarya</taxon>
        <taxon>Ascomycota</taxon>
        <taxon>Pezizomycotina</taxon>
        <taxon>Sordariomycetes</taxon>
        <taxon>Hypocreomycetidae</taxon>
        <taxon>Hypocreales</taxon>
        <taxon>Ophiocordycipitaceae</taxon>
        <taxon>Tolypocladium</taxon>
    </lineage>
</organism>
<dbReference type="SUPFAM" id="SSF81660">
    <property type="entry name" value="Metal cation-transporting ATPase, ATP-binding domain N"/>
    <property type="match status" value="2"/>
</dbReference>
<evidence type="ECO:0000256" key="12">
    <source>
        <dbReference type="ARBA" id="ARBA00022967"/>
    </source>
</evidence>
<feature type="region of interest" description="Disordered" evidence="20">
    <location>
        <begin position="1436"/>
        <end position="1465"/>
    </location>
</feature>
<feature type="transmembrane region" description="Helical" evidence="19">
    <location>
        <begin position="915"/>
        <end position="935"/>
    </location>
</feature>
<evidence type="ECO:0000256" key="9">
    <source>
        <dbReference type="ARBA" id="ARBA00022837"/>
    </source>
</evidence>
<dbReference type="Pfam" id="PF01699">
    <property type="entry name" value="Na_Ca_ex"/>
    <property type="match status" value="1"/>
</dbReference>
<feature type="transmembrane region" description="Helical" evidence="19">
    <location>
        <begin position="1671"/>
        <end position="1689"/>
    </location>
</feature>
<evidence type="ECO:0000256" key="13">
    <source>
        <dbReference type="ARBA" id="ARBA00022989"/>
    </source>
</evidence>
<feature type="transmembrane region" description="Helical" evidence="19">
    <location>
        <begin position="1012"/>
        <end position="1033"/>
    </location>
</feature>
<keyword evidence="13 19" id="KW-1133">Transmembrane helix</keyword>
<evidence type="ECO:0000256" key="5">
    <source>
        <dbReference type="ARBA" id="ARBA00022568"/>
    </source>
</evidence>
<feature type="domain" description="Cation-transporting P-type ATPase N-terminal" evidence="23">
    <location>
        <begin position="101"/>
        <end position="141"/>
    </location>
</feature>
<dbReference type="InterPro" id="IPR023299">
    <property type="entry name" value="ATPase_P-typ_cyto_dom_N"/>
</dbReference>
<comment type="function">
    <text evidence="18">This magnesium-dependent enzyme catalyzes the hydrolysis of ATP coupled with the transport of calcium. Transports the calcium to the vacuole and participates in the control of the cytosolic free calcium.</text>
</comment>
<feature type="transmembrane region" description="Helical" evidence="19">
    <location>
        <begin position="1054"/>
        <end position="1073"/>
    </location>
</feature>
<proteinExistence type="inferred from homology"/>
<evidence type="ECO:0000256" key="10">
    <source>
        <dbReference type="ARBA" id="ARBA00022840"/>
    </source>
</evidence>
<dbReference type="InterPro" id="IPR001757">
    <property type="entry name" value="P_typ_ATPase"/>
</dbReference>
<dbReference type="Gene3D" id="3.40.1110.10">
    <property type="entry name" value="Calcium-transporting ATPase, cytoplasmic domain N"/>
    <property type="match status" value="2"/>
</dbReference>
<dbReference type="InterPro" id="IPR006068">
    <property type="entry name" value="ATPase_P-typ_cation-transptr_C"/>
</dbReference>
<dbReference type="GO" id="GO:0005388">
    <property type="term" value="F:P-type calcium transporter activity"/>
    <property type="evidence" value="ECO:0007669"/>
    <property type="project" value="UniProtKB-EC"/>
</dbReference>
<dbReference type="PROSITE" id="PS00154">
    <property type="entry name" value="ATPASE_E1_E2"/>
    <property type="match status" value="2"/>
</dbReference>
<feature type="domain" description="Cation-transporting P-type ATPase C-terminal" evidence="22">
    <location>
        <begin position="858"/>
        <end position="1032"/>
    </location>
</feature>
<dbReference type="PANTHER" id="PTHR24093:SF369">
    <property type="entry name" value="CALCIUM-TRANSPORTING ATPASE"/>
    <property type="match status" value="1"/>
</dbReference>
<dbReference type="InterPro" id="IPR036412">
    <property type="entry name" value="HAD-like_sf"/>
</dbReference>
<dbReference type="InterPro" id="IPR006408">
    <property type="entry name" value="P-type_ATPase_IIB"/>
</dbReference>
<evidence type="ECO:0000259" key="21">
    <source>
        <dbReference type="Pfam" id="PF00122"/>
    </source>
</evidence>
<feature type="transmembrane region" description="Helical" evidence="19">
    <location>
        <begin position="831"/>
        <end position="852"/>
    </location>
</feature>
<comment type="caution">
    <text evidence="19">Lacks conserved residue(s) required for the propagation of feature annotation.</text>
</comment>
<evidence type="ECO:0000256" key="8">
    <source>
        <dbReference type="ARBA" id="ARBA00022741"/>
    </source>
</evidence>
<dbReference type="Pfam" id="PF13246">
    <property type="entry name" value="Cation_ATPase"/>
    <property type="match status" value="2"/>
</dbReference>
<keyword evidence="3 19" id="KW-0813">Transport</keyword>
<keyword evidence="4" id="KW-0926">Vacuole</keyword>
<sequence>MAARGDALLSPKQLSTLHNPKNLTAFCALGGLAGLERGLRTDVQRGLSATETRIHGSPEVAETVTPNTTLNGKALGPGRQVTGKSPLRVGDSATDGFFSDRKRIFLDNHLPTKKQPNFLQLLWAAYDDPVLFLLTAAAAVSLAIGLYQALGTAHAPGDPPVEWVEGVAILVAVVVIVLVGSINDWEKLRQFRKLNKRQLERDVKVIRSGISGLIPISDVLVGDVVHLEPGDVIPADGIVINGFNIMCDEASATGEGDLVHKTPGDDAFCELQGGKGAWDPAAFRQDPFVLSGTKVLDGVGTFLVTATGINSTYGRVLASLRDEPEPTPLQVRLTTVAKYIALGGGAVALLLFVALFVKFLAQLPYNTRAPAEKGRDFVNIVIIALTVLVIAVPEGLPLAVTLSLAFASMRMLKDNNLVRQLRACETMGNATNICSDKTGTLTQNQMVVAACTISPSLRFGEAIPSSASGPARAPAGIETAGLEEVAHRLAPDVKSIIRQSIAVNSMAFEARGDQSFIGSNTESALLDFARRHLEMRPVKLERSEANITQLIPFNATRQCMATVIKVPDSEQQCRVFIKGASEVLLSKCSRIIRDPTEGCHITEMSAQARQQLADSIESYAGGTLRTICLAYRDRDLNQPSPLSGEADSGKTGFALGDLLQDLIFLGVVGIQDLLRPGVPQAVKTCQKAGVTVRMVTGDNIQTAKAIAKQCGILSDNVSDVTMEGAQFRTMSGEEVRRVLPHLKVLARSSPQDKQKLVAQLQETGEIVAVTGDGTNDAAALSTADVSFSMGGNSGTEVAREASSIILMNDDFTCITKAIMWGRGVNDSVRKFLQFQITITITSILLTFISAIANPNEQSVLTAVQLMWVNLFQDTLAALALATDIPRPRLLDRKPEPRSASLITIPMWKTIIGQSVYQLAVTLVLYFGGASILSYHTDAENQQLETIVFNTFVWLQVFNMYNNRQYDNTLNVFEGVLRNWLFVTVSSIMIGAQVLIIFVGGAAFSVVPLTGTQWAISLVPGVLSLPVGVAIRLLPDSPFEKSGSYLARKWNRPGPTRALLVVVPIAIVAGQLGLPAATVFVLNLVALAPLAAVSIFSVLALTRNAGAWGGVLRAVFGNATELTLGIAALCYGETQLVLNITIGSTLNYSLFVLGGSFLCASYGKTNVAFSRTRTAVMSSLVMVTSFCLTIPTAMSMATKGFEGSLEAGIDANDNTLLLSHITAVVLFFLLLAYLTFRFLTHGQLFPSNPNAAQFNPDSRTNSLLDASRAGSTTPLALGLAFAGSIACTGACANLLVRSIEPTTRALHVTKPFIGFVLLPLTASLTKSITIIRHARSEGGAVPGRMGRLDFAIRSVMTNVLDTLLFIIPLLVLLGWAIRQPMALQFELFEAVVFLLAVVIMTYLVQHGKTTYFEGCMLMGTCVSPSAPVRGLADADDNVAGPLAGPSAPRGLSDSRSSRAHPTPANSMRLEVPAAASPQDGADFTPHSPLFCDGSSTTTMMPAVFSVVRSGAPSSGMTLSRNQSHENMSHARLGTEYSPFAFPPKMLADIVSSKSIAELDCLGGPAELADGLRTDLLAGLGSGESWPHDGVGSSSQQQVECDLLQARKAVFGTNRIPDKKIKGIFELMVLALSDKVLILLSVVASISLSLGLYQSLGQPHAPGQPRVEWVDSVTIMAAVVIVVVTGAVNDYQKERQFARLNKKKEDRTVKAIRSGKSVEVSVFDVLAGDVLHLDPGDLVPADGVLISGHTIRSDESSITGESDQIKKIPAAKALAELRRGGDADSLDPFIISGSKILEGVGTYLVTGVGVNSTHGRLKMGASERTEATPLQQKLSAVADKIAMAGVAVATFLLVILTIKLLFQIPGSHNSPFELLQTFLRIFIVSITIVVIAVPEGLPLAVTLALAIAVTRMLKDNNLVRILAACETMGNATTVCSDKTGTLTMNKMRVTAGVLGVGGFFSDQGDQGVSGRSLQNTDDSEGRSPVDETLRISASDDDVASTGKFCSSLAPDVRDIVVKSLAINSTAFEGEDDGGFTFIGSKTEASLLVFAKEWLGMGPLQEERANAEVVEVYPFDSTRKCMATVTRLWGNTYRIYVKGAPEVLIEHCSRVMPRATSPLGEDVELTTERRDSLMEAAGTYGSRSLRTLGFAYKDTSSWPPLGYSPDEVPIEHVLADMTLLGLVGIQDPLKPGVADAVATCLRAGVVVRMVTGDNVQTARAIAAQCGILTDSGVVLEGPVFRKLPNAEVDRILPRLQVLARSSPEDKRTLVKRLKELGETVAVTGDGTNDGPALRAADVGFSMGISGTEVAKEASSIVLMDDNFSSIVKAIEWGRTVNDAIKKFLNFQLTVNLTAVTLTFVSAVASDKEESILTPVQLLWINLIMDTLAALALATDPPNAAVVERKPERKSASLISTAGWKLIVGQSIYQFVVIILLNSRGAQILGLTRAEETKRFETLMFNTYVWMQFFNLYNNRRLDNGLNVFKGVAKNPYFIATTVAIAAGQILIITFGGSALSVTRLSAREWAVSLMLGVLCMPVAVLLRFIPDESIRHLFTLKRRWRKDTASSRMAAAADGTPWSTALRRVRSELLAIRQPRSFRLQRLRTEISELARMRIYGESRSDGTEGERTPLLQRRNSNQDRSRTSSVCGPSVIMAGLVAGGVAGWPGDDANIR</sequence>
<feature type="transmembrane region" description="Helical" evidence="19">
    <location>
        <begin position="2522"/>
        <end position="2542"/>
    </location>
</feature>
<evidence type="ECO:0000256" key="15">
    <source>
        <dbReference type="ARBA" id="ARBA00023136"/>
    </source>
</evidence>
<feature type="transmembrane region" description="Helical" evidence="19">
    <location>
        <begin position="380"/>
        <end position="407"/>
    </location>
</feature>
<feature type="domain" description="Sodium/calcium exchanger membrane region" evidence="24">
    <location>
        <begin position="1278"/>
        <end position="1418"/>
    </location>
</feature>
<feature type="compositionally biased region" description="Basic and acidic residues" evidence="20">
    <location>
        <begin position="2615"/>
        <end position="2625"/>
    </location>
</feature>
<dbReference type="SFLD" id="SFLDS00003">
    <property type="entry name" value="Haloacid_Dehalogenase"/>
    <property type="match status" value="2"/>
</dbReference>
<evidence type="ECO:0000259" key="24">
    <source>
        <dbReference type="Pfam" id="PF01699"/>
    </source>
</evidence>
<name>A0A2S4LBC4_9HYPO</name>
<feature type="transmembrane region" description="Helical" evidence="19">
    <location>
        <begin position="1274"/>
        <end position="1295"/>
    </location>
</feature>
<feature type="transmembrane region" description="Helical" evidence="19">
    <location>
        <begin position="1382"/>
        <end position="1403"/>
    </location>
</feature>
<dbReference type="PANTHER" id="PTHR24093">
    <property type="entry name" value="CATION TRANSPORTING ATPASE"/>
    <property type="match status" value="1"/>
</dbReference>
<keyword evidence="14 19" id="KW-0406">Ion transport</keyword>
<dbReference type="InterPro" id="IPR044880">
    <property type="entry name" value="NCX_ion-bd_dom_sf"/>
</dbReference>
<evidence type="ECO:0000256" key="18">
    <source>
        <dbReference type="ARBA" id="ARBA00059328"/>
    </source>
</evidence>
<evidence type="ECO:0000256" key="6">
    <source>
        <dbReference type="ARBA" id="ARBA00022692"/>
    </source>
</evidence>
<keyword evidence="5 19" id="KW-0109">Calcium transport</keyword>
<feature type="region of interest" description="Disordered" evidence="20">
    <location>
        <begin position="1963"/>
        <end position="1984"/>
    </location>
</feature>
<comment type="function">
    <text evidence="19">Catalyzes the hydrolysis of ATP coupled with the transport of calcium.</text>
</comment>
<dbReference type="PRINTS" id="PR00120">
    <property type="entry name" value="HATPASE"/>
</dbReference>